<evidence type="ECO:0000256" key="7">
    <source>
        <dbReference type="ARBA" id="ARBA00023065"/>
    </source>
</evidence>
<dbReference type="STRING" id="104452.A0A0L7LUF2"/>
<dbReference type="EMBL" id="JTDY01000067">
    <property type="protein sequence ID" value="KOB79072.1"/>
    <property type="molecule type" value="Genomic_DNA"/>
</dbReference>
<evidence type="ECO:0000256" key="6">
    <source>
        <dbReference type="ARBA" id="ARBA00023018"/>
    </source>
</evidence>
<evidence type="ECO:0000259" key="18">
    <source>
        <dbReference type="SMART" id="SM00079"/>
    </source>
</evidence>
<evidence type="ECO:0000256" key="12">
    <source>
        <dbReference type="ARBA" id="ARBA00023286"/>
    </source>
</evidence>
<evidence type="ECO:0000256" key="3">
    <source>
        <dbReference type="ARBA" id="ARBA00022448"/>
    </source>
</evidence>
<evidence type="ECO:0000259" key="19">
    <source>
        <dbReference type="SMART" id="SM00918"/>
    </source>
</evidence>
<dbReference type="InterPro" id="IPR001320">
    <property type="entry name" value="Iontro_rcpt_C"/>
</dbReference>
<keyword evidence="4 16" id="KW-0812">Transmembrane</keyword>
<feature type="domain" description="Ionotropic glutamate receptor C-terminal" evidence="18">
    <location>
        <begin position="350"/>
        <end position="653"/>
    </location>
</feature>
<comment type="subcellular location">
    <subcellularLocation>
        <location evidence="1">Membrane</location>
        <topology evidence="1">Multi-pass membrane protein</topology>
    </subcellularLocation>
    <subcellularLocation>
        <location evidence="14">Postsynaptic cell membrane</location>
    </subcellularLocation>
</comment>
<evidence type="ECO:0000256" key="8">
    <source>
        <dbReference type="ARBA" id="ARBA00023136"/>
    </source>
</evidence>
<feature type="transmembrane region" description="Helical" evidence="16">
    <location>
        <begin position="680"/>
        <end position="701"/>
    </location>
</feature>
<comment type="similarity">
    <text evidence="2">Belongs to the glutamate-gated ion channel (TC 1.A.10.1) family.</text>
</comment>
<dbReference type="Gene3D" id="3.40.190.10">
    <property type="entry name" value="Periplasmic binding protein-like II"/>
    <property type="match status" value="2"/>
</dbReference>
<feature type="signal peptide" evidence="17">
    <location>
        <begin position="1"/>
        <end position="19"/>
    </location>
</feature>
<dbReference type="SUPFAM" id="SSF53850">
    <property type="entry name" value="Periplasmic binding protein-like II"/>
    <property type="match status" value="1"/>
</dbReference>
<evidence type="ECO:0000256" key="11">
    <source>
        <dbReference type="ARBA" id="ARBA00023257"/>
    </source>
</evidence>
<dbReference type="GO" id="GO:0015276">
    <property type="term" value="F:ligand-gated monoatomic ion channel activity"/>
    <property type="evidence" value="ECO:0007669"/>
    <property type="project" value="InterPro"/>
</dbReference>
<evidence type="ECO:0000313" key="20">
    <source>
        <dbReference type="EMBL" id="KOB79072.1"/>
    </source>
</evidence>
<keyword evidence="13" id="KW-0407">Ion channel</keyword>
<accession>A0A0L7LUF2</accession>
<keyword evidence="21" id="KW-1185">Reference proteome</keyword>
<dbReference type="InterPro" id="IPR015683">
    <property type="entry name" value="Ionotropic_Glu_rcpt"/>
</dbReference>
<feature type="transmembrane region" description="Helical" evidence="16">
    <location>
        <begin position="526"/>
        <end position="546"/>
    </location>
</feature>
<dbReference type="Gene3D" id="3.40.50.2300">
    <property type="match status" value="4"/>
</dbReference>
<evidence type="ECO:0000256" key="16">
    <source>
        <dbReference type="SAM" id="Phobius"/>
    </source>
</evidence>
<dbReference type="AlphaFoldDB" id="A0A0L7LUF2"/>
<proteinExistence type="inferred from homology"/>
<protein>
    <submittedName>
        <fullName evidence="20">Glutamate receptor, ionotropic kainate</fullName>
    </submittedName>
</protein>
<name>A0A0L7LUF2_OPEBR</name>
<evidence type="ECO:0000313" key="21">
    <source>
        <dbReference type="Proteomes" id="UP000037510"/>
    </source>
</evidence>
<evidence type="ECO:0000256" key="17">
    <source>
        <dbReference type="SAM" id="SignalP"/>
    </source>
</evidence>
<reference evidence="20 21" key="1">
    <citation type="journal article" date="2015" name="Genome Biol. Evol.">
        <title>The genome of winter moth (Operophtera brumata) provides a genomic perspective on sexual dimorphism and phenology.</title>
        <authorList>
            <person name="Derks M.F."/>
            <person name="Smit S."/>
            <person name="Salis L."/>
            <person name="Schijlen E."/>
            <person name="Bossers A."/>
            <person name="Mateman C."/>
            <person name="Pijl A.S."/>
            <person name="de Ridder D."/>
            <person name="Groenen M.A."/>
            <person name="Visser M.E."/>
            <person name="Megens H.J."/>
        </authorList>
    </citation>
    <scope>NUCLEOTIDE SEQUENCE [LARGE SCALE GENOMIC DNA]</scope>
    <source>
        <strain evidence="20">WM2013NL</strain>
        <tissue evidence="20">Head and thorax</tissue>
    </source>
</reference>
<evidence type="ECO:0000256" key="13">
    <source>
        <dbReference type="ARBA" id="ARBA00023303"/>
    </source>
</evidence>
<evidence type="ECO:0000256" key="10">
    <source>
        <dbReference type="ARBA" id="ARBA00023180"/>
    </source>
</evidence>
<keyword evidence="17" id="KW-0732">Signal</keyword>
<keyword evidence="8 16" id="KW-0472">Membrane</keyword>
<evidence type="ECO:0000256" key="15">
    <source>
        <dbReference type="SAM" id="MobiDB-lite"/>
    </source>
</evidence>
<sequence>MISIITTISLACCISAASSSTVRETFYPIGGLFNDLSQKPSQKAFDNLLRLSGDVNYHGRSLLSKTVDSYSTAMELCKSTSDKERIIALIDARPTNGICDTVCLLANRYNISHLSVGWEPTDSMTEDLFTFAYHPPPDVISKAYTTLIKILQWDKFTIFYEDEGSFIRLQDVINSWPSLQEPIIFRKLYPDDDNRETFKHIFNVEQRSYHIIDCQYNNTYRYFEQIIQVNNNTEFQSFILTNLDAYQLELNQIPELMANVSTFRMTTSVQDKWIDIGMQSETNIEIPTTGFTGHIQFDEFGRRENFDLHYLKLNTSSKFAFAGTWNSNLNKITEDSNVQERSSAAAKGSKLMIATKIGKPYFTIETAPNGTVYYRGYAVDLVDKIFEQIKRNDASNDFKYQFYKVDGVGFGKPIPGSKRWDGILGELIDHKASLAACDLTITSERNAVVDFSIPFMTLGIGMLMKERDPEPPKMFSFVEPLSLDVWLMSQEDWVNPHPCNQNPENYQNIWSLYNCMAAGSRWISGMWWFFALIVTASYTANMSTFLSDSRRDNDLSDVKALADQKQNSNESLYQKLWSTMKSAKPSVFTFNNEEGLDRVNKSNGKYAFFMESTAIEYHIKRNCQLKKGLIDYAILSLQEAGELEILKKKWWEIEDNDAHCANRVKVEDDSGLQMQNTSGIFLVLGVGGILGLIVAIIDFMLDARQISVKERVSFSEALISEWRASINPKSLHKLAAPPRSAAPSTASPSPERERSQSRAVSVLRAATSFINFDEIY</sequence>
<feature type="chain" id="PRO_5005573720" evidence="17">
    <location>
        <begin position="20"/>
        <end position="776"/>
    </location>
</feature>
<dbReference type="InterPro" id="IPR028082">
    <property type="entry name" value="Peripla_BP_I"/>
</dbReference>
<dbReference type="PANTHER" id="PTHR18966">
    <property type="entry name" value="IONOTROPIC GLUTAMATE RECEPTOR"/>
    <property type="match status" value="1"/>
</dbReference>
<keyword evidence="12" id="KW-1071">Ligand-gated ion channel</keyword>
<evidence type="ECO:0000256" key="9">
    <source>
        <dbReference type="ARBA" id="ARBA00023170"/>
    </source>
</evidence>
<comment type="caution">
    <text evidence="20">The sequence shown here is derived from an EMBL/GenBank/DDBJ whole genome shotgun (WGS) entry which is preliminary data.</text>
</comment>
<dbReference type="SUPFAM" id="SSF53822">
    <property type="entry name" value="Periplasmic binding protein-like I"/>
    <property type="match status" value="1"/>
</dbReference>
<keyword evidence="11" id="KW-0628">Postsynaptic cell membrane</keyword>
<gene>
    <name evidence="20" type="ORF">OBRU01_01281</name>
</gene>
<keyword evidence="5 16" id="KW-1133">Transmembrane helix</keyword>
<dbReference type="Proteomes" id="UP000037510">
    <property type="component" value="Unassembled WGS sequence"/>
</dbReference>
<keyword evidence="6" id="KW-0770">Synapse</keyword>
<dbReference type="Pfam" id="PF10613">
    <property type="entry name" value="Lig_chan-Glu_bd"/>
    <property type="match status" value="1"/>
</dbReference>
<keyword evidence="7" id="KW-0406">Ion transport</keyword>
<evidence type="ECO:0000256" key="4">
    <source>
        <dbReference type="ARBA" id="ARBA00022692"/>
    </source>
</evidence>
<evidence type="ECO:0000256" key="1">
    <source>
        <dbReference type="ARBA" id="ARBA00004141"/>
    </source>
</evidence>
<dbReference type="SMART" id="SM00079">
    <property type="entry name" value="PBPe"/>
    <property type="match status" value="1"/>
</dbReference>
<feature type="compositionally biased region" description="Low complexity" evidence="15">
    <location>
        <begin position="735"/>
        <end position="749"/>
    </location>
</feature>
<feature type="region of interest" description="Disordered" evidence="15">
    <location>
        <begin position="734"/>
        <end position="759"/>
    </location>
</feature>
<evidence type="ECO:0000256" key="2">
    <source>
        <dbReference type="ARBA" id="ARBA00008685"/>
    </source>
</evidence>
<dbReference type="InterPro" id="IPR001828">
    <property type="entry name" value="ANF_lig-bd_rcpt"/>
</dbReference>
<keyword evidence="10" id="KW-0325">Glycoprotein</keyword>
<evidence type="ECO:0000256" key="5">
    <source>
        <dbReference type="ARBA" id="ARBA00022989"/>
    </source>
</evidence>
<evidence type="ECO:0000256" key="14">
    <source>
        <dbReference type="ARBA" id="ARBA00034100"/>
    </source>
</evidence>
<keyword evidence="9 20" id="KW-0675">Receptor</keyword>
<keyword evidence="3" id="KW-0813">Transport</keyword>
<dbReference type="GO" id="GO:0045211">
    <property type="term" value="C:postsynaptic membrane"/>
    <property type="evidence" value="ECO:0007669"/>
    <property type="project" value="UniProtKB-SubCell"/>
</dbReference>
<dbReference type="Pfam" id="PF00060">
    <property type="entry name" value="Lig_chan"/>
    <property type="match status" value="1"/>
</dbReference>
<dbReference type="Pfam" id="PF01094">
    <property type="entry name" value="ANF_receptor"/>
    <property type="match status" value="1"/>
</dbReference>
<feature type="domain" description="Ionotropic glutamate receptor L-glutamate and glycine-binding" evidence="19">
    <location>
        <begin position="360"/>
        <end position="429"/>
    </location>
</feature>
<dbReference type="SMART" id="SM00918">
    <property type="entry name" value="Lig_chan-Glu_bd"/>
    <property type="match status" value="1"/>
</dbReference>
<dbReference type="InterPro" id="IPR019594">
    <property type="entry name" value="Glu/Gly-bd"/>
</dbReference>
<organism evidence="20 21">
    <name type="scientific">Operophtera brumata</name>
    <name type="common">Winter moth</name>
    <name type="synonym">Phalaena brumata</name>
    <dbReference type="NCBI Taxonomy" id="104452"/>
    <lineage>
        <taxon>Eukaryota</taxon>
        <taxon>Metazoa</taxon>
        <taxon>Ecdysozoa</taxon>
        <taxon>Arthropoda</taxon>
        <taxon>Hexapoda</taxon>
        <taxon>Insecta</taxon>
        <taxon>Pterygota</taxon>
        <taxon>Neoptera</taxon>
        <taxon>Endopterygota</taxon>
        <taxon>Lepidoptera</taxon>
        <taxon>Glossata</taxon>
        <taxon>Ditrysia</taxon>
        <taxon>Geometroidea</taxon>
        <taxon>Geometridae</taxon>
        <taxon>Larentiinae</taxon>
        <taxon>Operophtera</taxon>
    </lineage>
</organism>